<dbReference type="EMBL" id="CAJNOO010003815">
    <property type="protein sequence ID" value="CAF1355882.1"/>
    <property type="molecule type" value="Genomic_DNA"/>
</dbReference>
<keyword evidence="5" id="KW-0560">Oxidoreductase</keyword>
<reference evidence="6" key="1">
    <citation type="submission" date="2021-02" db="EMBL/GenBank/DDBJ databases">
        <authorList>
            <person name="Nowell W R."/>
        </authorList>
    </citation>
    <scope>NUCLEOTIDE SEQUENCE</scope>
</reference>
<keyword evidence="2" id="KW-0285">Flavoprotein</keyword>
<evidence type="ECO:0000313" key="7">
    <source>
        <dbReference type="Proteomes" id="UP000663882"/>
    </source>
</evidence>
<evidence type="ECO:0000256" key="3">
    <source>
        <dbReference type="ARBA" id="ARBA00022827"/>
    </source>
</evidence>
<evidence type="ECO:0000313" key="6">
    <source>
        <dbReference type="EMBL" id="CAF1355882.1"/>
    </source>
</evidence>
<keyword evidence="4" id="KW-0521">NADP</keyword>
<gene>
    <name evidence="6" type="ORF">RFH988_LOCUS32551</name>
</gene>
<evidence type="ECO:0000256" key="5">
    <source>
        <dbReference type="ARBA" id="ARBA00023002"/>
    </source>
</evidence>
<name>A0A815HSX1_9BILA</name>
<evidence type="ECO:0000256" key="4">
    <source>
        <dbReference type="ARBA" id="ARBA00022857"/>
    </source>
</evidence>
<dbReference type="Gene3D" id="3.50.50.60">
    <property type="entry name" value="FAD/NAD(P)-binding domain"/>
    <property type="match status" value="2"/>
</dbReference>
<dbReference type="OrthoDB" id="333024at2759"/>
<dbReference type="GO" id="GO:0016491">
    <property type="term" value="F:oxidoreductase activity"/>
    <property type="evidence" value="ECO:0007669"/>
    <property type="project" value="UniProtKB-KW"/>
</dbReference>
<protein>
    <submittedName>
        <fullName evidence="6">Uncharacterized protein</fullName>
    </submittedName>
</protein>
<accession>A0A815HSX1</accession>
<dbReference type="InterPro" id="IPR055275">
    <property type="entry name" value="Ferredox_Rdtase"/>
</dbReference>
<dbReference type="PANTHER" id="PTHR48467:SF1">
    <property type="entry name" value="GLUTAMATE SYNTHASE 1 [NADH], CHLOROPLASTIC-LIKE"/>
    <property type="match status" value="1"/>
</dbReference>
<organism evidence="6 7">
    <name type="scientific">Rotaria sordida</name>
    <dbReference type="NCBI Taxonomy" id="392033"/>
    <lineage>
        <taxon>Eukaryota</taxon>
        <taxon>Metazoa</taxon>
        <taxon>Spiralia</taxon>
        <taxon>Gnathifera</taxon>
        <taxon>Rotifera</taxon>
        <taxon>Eurotatoria</taxon>
        <taxon>Bdelloidea</taxon>
        <taxon>Philodinida</taxon>
        <taxon>Philodinidae</taxon>
        <taxon>Rotaria</taxon>
    </lineage>
</organism>
<dbReference type="Proteomes" id="UP000663882">
    <property type="component" value="Unassembled WGS sequence"/>
</dbReference>
<dbReference type="PANTHER" id="PTHR48467">
    <property type="entry name" value="GLUTAMATE SYNTHASE 1 [NADH], CHLOROPLASTIC-LIKE"/>
    <property type="match status" value="1"/>
</dbReference>
<evidence type="ECO:0000256" key="2">
    <source>
        <dbReference type="ARBA" id="ARBA00022630"/>
    </source>
</evidence>
<dbReference type="AlphaFoldDB" id="A0A815HSX1"/>
<evidence type="ECO:0000256" key="1">
    <source>
        <dbReference type="ARBA" id="ARBA00001974"/>
    </source>
</evidence>
<proteinExistence type="predicted"/>
<sequence length="135" mass="15843">MLNFKILLSSIDVLAKTDITDIVVLDILRQSRIQHMMLVGRRRRIQILSFTIKKFRELTKLTDLQSIILLSSIDDLAKTDITDIVVLDILHQSRIQHMILIGRRRRIQISSFTIKEFRELTKLTDLQSILNKDFN</sequence>
<comment type="caution">
    <text evidence="6">The sequence shown here is derived from an EMBL/GenBank/DDBJ whole genome shotgun (WGS) entry which is preliminary data.</text>
</comment>
<dbReference type="InterPro" id="IPR036188">
    <property type="entry name" value="FAD/NAD-bd_sf"/>
</dbReference>
<keyword evidence="3" id="KW-0274">FAD</keyword>
<comment type="cofactor">
    <cofactor evidence="1">
        <name>FAD</name>
        <dbReference type="ChEBI" id="CHEBI:57692"/>
    </cofactor>
</comment>